<dbReference type="Gene3D" id="3.40.30.10">
    <property type="entry name" value="Glutaredoxin"/>
    <property type="match status" value="1"/>
</dbReference>
<sequence>MATFFEGSVQDGIALAVRETKAVVCFVRDDVQISSTWEEEYFSDEQIASVLDTNAVLLRITAGSQEAAFLTSFCPIARFPAVVVIKNGSLQEYLVPELSKHDFQTRLASAVKDQRDLACPRSQSRDQIGSEAATGSPVSPSRNVTISIPNTTSAQHTYTSSQTASTINTPVKKSSDFNKSSEKNAGHDITTPTRTSSKIRLPKGKQAQRSTEEKEIERIPPRPLISSSDRTSVSPLENIRPKPPVTRGPPSQYRLQVRLFDGTSVRSSFSPTQTICSDVRLWLDQQMNSEQRPYNLKHILTPLPSHTLSVSDESLTLQELGLGSTANLVMVPVSSYIEAYSTPGSSFPFRGVSAAYNMVASVANTASGVVGSLIGNSWIGSNTSDTGSSLRQGEYVSPISTQRSRVIGPNIRTLRENHFTENDKQFYNGNQLNFEPREDEKDD</sequence>
<comment type="function">
    <text evidence="5">Involved in endoplasmic reticulum-associated protein degradation (ERAD). Acts as a platform to recruit both UBQLN1 and VCP to the ER during ERAD.</text>
</comment>
<dbReference type="Proteomes" id="UP001215712">
    <property type="component" value="Unassembled WGS sequence"/>
</dbReference>
<dbReference type="InterPro" id="IPR001012">
    <property type="entry name" value="UBX_dom"/>
</dbReference>
<comment type="subunit">
    <text evidence="3">Directly interacts with VCP. Interacts with UBQLN1. Forms a complex with VCP and UBQLN1.</text>
</comment>
<dbReference type="InterPro" id="IPR029071">
    <property type="entry name" value="Ubiquitin-like_domsf"/>
</dbReference>
<evidence type="ECO:0000313" key="9">
    <source>
        <dbReference type="Proteomes" id="UP001215712"/>
    </source>
</evidence>
<protein>
    <recommendedName>
        <fullName evidence="4">UBX domain-containing protein 2</fullName>
    </recommendedName>
</protein>
<dbReference type="GO" id="GO:0005789">
    <property type="term" value="C:endoplasmic reticulum membrane"/>
    <property type="evidence" value="ECO:0007669"/>
    <property type="project" value="UniProtKB-SubCell"/>
</dbReference>
<evidence type="ECO:0000256" key="1">
    <source>
        <dbReference type="ARBA" id="ARBA00004406"/>
    </source>
</evidence>
<dbReference type="PANTHER" id="PTHR46424">
    <property type="entry name" value="UBX DOMAIN-CONTAINING PROTEIN 4"/>
    <property type="match status" value="1"/>
</dbReference>
<evidence type="ECO:0000313" key="8">
    <source>
        <dbReference type="EMBL" id="KAJ5738362.1"/>
    </source>
</evidence>
<comment type="subcellular location">
    <subcellularLocation>
        <location evidence="1">Endoplasmic reticulum membrane</location>
        <topology evidence="1">Peripheral membrane protein</topology>
    </subcellularLocation>
</comment>
<evidence type="ECO:0000256" key="6">
    <source>
        <dbReference type="SAM" id="MobiDB-lite"/>
    </source>
</evidence>
<dbReference type="PROSITE" id="PS50033">
    <property type="entry name" value="UBX"/>
    <property type="match status" value="1"/>
</dbReference>
<dbReference type="SUPFAM" id="SSF52833">
    <property type="entry name" value="Thioredoxin-like"/>
    <property type="match status" value="1"/>
</dbReference>
<feature type="compositionally biased region" description="Basic and acidic residues" evidence="6">
    <location>
        <begin position="173"/>
        <end position="186"/>
    </location>
</feature>
<comment type="caution">
    <text evidence="8">The sequence shown here is derived from an EMBL/GenBank/DDBJ whole genome shotgun (WGS) entry which is preliminary data.</text>
</comment>
<dbReference type="SUPFAM" id="SSF54236">
    <property type="entry name" value="Ubiquitin-like"/>
    <property type="match status" value="1"/>
</dbReference>
<evidence type="ECO:0000256" key="4">
    <source>
        <dbReference type="ARBA" id="ARBA00041575"/>
    </source>
</evidence>
<dbReference type="InterPro" id="IPR036249">
    <property type="entry name" value="Thioredoxin-like_sf"/>
</dbReference>
<gene>
    <name evidence="8" type="ORF">N7493_001517</name>
</gene>
<evidence type="ECO:0000256" key="5">
    <source>
        <dbReference type="ARBA" id="ARBA00046062"/>
    </source>
</evidence>
<feature type="compositionally biased region" description="Polar residues" evidence="6">
    <location>
        <begin position="136"/>
        <end position="172"/>
    </location>
</feature>
<name>A0AAD6MZX6_9EURO</name>
<dbReference type="GO" id="GO:0036503">
    <property type="term" value="P:ERAD pathway"/>
    <property type="evidence" value="ECO:0007669"/>
    <property type="project" value="TreeGrafter"/>
</dbReference>
<dbReference type="EMBL" id="JAQJAN010000002">
    <property type="protein sequence ID" value="KAJ5738362.1"/>
    <property type="molecule type" value="Genomic_DNA"/>
</dbReference>
<dbReference type="Pfam" id="PF00789">
    <property type="entry name" value="UBX"/>
    <property type="match status" value="1"/>
</dbReference>
<keyword evidence="2" id="KW-0834">Unfolded protein response</keyword>
<dbReference type="SMART" id="SM00166">
    <property type="entry name" value="UBX"/>
    <property type="match status" value="1"/>
</dbReference>
<dbReference type="PANTHER" id="PTHR46424:SF1">
    <property type="entry name" value="UBX DOMAIN-CONTAINING PROTEIN 4"/>
    <property type="match status" value="1"/>
</dbReference>
<feature type="domain" description="UBX" evidence="7">
    <location>
        <begin position="254"/>
        <end position="330"/>
    </location>
</feature>
<reference evidence="8" key="2">
    <citation type="submission" date="2023-01" db="EMBL/GenBank/DDBJ databases">
        <authorList>
            <person name="Petersen C."/>
        </authorList>
    </citation>
    <scope>NUCLEOTIDE SEQUENCE</scope>
    <source>
        <strain evidence="8">IBT 17514</strain>
    </source>
</reference>
<accession>A0AAD6MZX6</accession>
<proteinExistence type="predicted"/>
<dbReference type="GO" id="GO:0006986">
    <property type="term" value="P:response to unfolded protein"/>
    <property type="evidence" value="ECO:0007669"/>
    <property type="project" value="UniProtKB-KW"/>
</dbReference>
<dbReference type="Pfam" id="PF23187">
    <property type="entry name" value="UBX7_N"/>
    <property type="match status" value="1"/>
</dbReference>
<evidence type="ECO:0000256" key="3">
    <source>
        <dbReference type="ARBA" id="ARBA00038812"/>
    </source>
</evidence>
<organism evidence="8 9">
    <name type="scientific">Penicillium malachiteum</name>
    <dbReference type="NCBI Taxonomy" id="1324776"/>
    <lineage>
        <taxon>Eukaryota</taxon>
        <taxon>Fungi</taxon>
        <taxon>Dikarya</taxon>
        <taxon>Ascomycota</taxon>
        <taxon>Pezizomycotina</taxon>
        <taxon>Eurotiomycetes</taxon>
        <taxon>Eurotiomycetidae</taxon>
        <taxon>Eurotiales</taxon>
        <taxon>Aspergillaceae</taxon>
        <taxon>Penicillium</taxon>
    </lineage>
</organism>
<feature type="compositionally biased region" description="Basic and acidic residues" evidence="6">
    <location>
        <begin position="210"/>
        <end position="220"/>
    </location>
</feature>
<keyword evidence="9" id="KW-1185">Reference proteome</keyword>
<feature type="region of interest" description="Disordered" evidence="6">
    <location>
        <begin position="114"/>
        <end position="251"/>
    </location>
</feature>
<dbReference type="CDD" id="cd01767">
    <property type="entry name" value="UBX"/>
    <property type="match status" value="1"/>
</dbReference>
<dbReference type="Gene3D" id="3.10.20.90">
    <property type="entry name" value="Phosphatidylinositol 3-kinase Catalytic Subunit, Chain A, domain 1"/>
    <property type="match status" value="1"/>
</dbReference>
<dbReference type="AlphaFoldDB" id="A0AAD6MZX6"/>
<evidence type="ECO:0000256" key="2">
    <source>
        <dbReference type="ARBA" id="ARBA00023230"/>
    </source>
</evidence>
<evidence type="ECO:0000259" key="7">
    <source>
        <dbReference type="PROSITE" id="PS50033"/>
    </source>
</evidence>
<reference evidence="8" key="1">
    <citation type="journal article" date="2023" name="IMA Fungus">
        <title>Comparative genomic study of the Penicillium genus elucidates a diverse pangenome and 15 lateral gene transfer events.</title>
        <authorList>
            <person name="Petersen C."/>
            <person name="Sorensen T."/>
            <person name="Nielsen M.R."/>
            <person name="Sondergaard T.E."/>
            <person name="Sorensen J.L."/>
            <person name="Fitzpatrick D.A."/>
            <person name="Frisvad J.C."/>
            <person name="Nielsen K.L."/>
        </authorList>
    </citation>
    <scope>NUCLEOTIDE SEQUENCE</scope>
    <source>
        <strain evidence="8">IBT 17514</strain>
    </source>
</reference>